<dbReference type="SMART" id="SM00271">
    <property type="entry name" value="DnaJ"/>
    <property type="match status" value="1"/>
</dbReference>
<feature type="domain" description="J" evidence="4">
    <location>
        <begin position="113"/>
        <end position="184"/>
    </location>
</feature>
<dbReference type="InterPro" id="IPR004640">
    <property type="entry name" value="HscB"/>
</dbReference>
<organism evidence="5 6">
    <name type="scientific">Rhodotorula toruloides</name>
    <name type="common">Yeast</name>
    <name type="synonym">Rhodosporidium toruloides</name>
    <dbReference type="NCBI Taxonomy" id="5286"/>
    <lineage>
        <taxon>Eukaryota</taxon>
        <taxon>Fungi</taxon>
        <taxon>Dikarya</taxon>
        <taxon>Basidiomycota</taxon>
        <taxon>Pucciniomycotina</taxon>
        <taxon>Microbotryomycetes</taxon>
        <taxon>Sporidiobolales</taxon>
        <taxon>Sporidiobolaceae</taxon>
        <taxon>Rhodotorula</taxon>
    </lineage>
</organism>
<dbReference type="EMBL" id="CWKI01000002">
    <property type="protein sequence ID" value="CTR05138.1"/>
    <property type="molecule type" value="Genomic_DNA"/>
</dbReference>
<dbReference type="PANTHER" id="PTHR14021:SF15">
    <property type="entry name" value="IRON-SULFUR CLUSTER CO-CHAPERONE PROTEIN HSCB"/>
    <property type="match status" value="1"/>
</dbReference>
<evidence type="ECO:0000256" key="2">
    <source>
        <dbReference type="ARBA" id="ARBA00023186"/>
    </source>
</evidence>
<evidence type="ECO:0000256" key="1">
    <source>
        <dbReference type="ARBA" id="ARBA00010476"/>
    </source>
</evidence>
<dbReference type="InterPro" id="IPR036869">
    <property type="entry name" value="J_dom_sf"/>
</dbReference>
<dbReference type="SUPFAM" id="SSF47144">
    <property type="entry name" value="HSC20 (HSCB), C-terminal oligomerisation domain"/>
    <property type="match status" value="1"/>
</dbReference>
<evidence type="ECO:0000313" key="5">
    <source>
        <dbReference type="EMBL" id="CTR05138.1"/>
    </source>
</evidence>
<dbReference type="STRING" id="5286.A0A0K3C8F0"/>
<name>A0A0K3C8F0_RHOTO</name>
<dbReference type="GO" id="GO:0051087">
    <property type="term" value="F:protein-folding chaperone binding"/>
    <property type="evidence" value="ECO:0007669"/>
    <property type="project" value="InterPro"/>
</dbReference>
<dbReference type="InterPro" id="IPR036386">
    <property type="entry name" value="HscB_C_sf"/>
</dbReference>
<dbReference type="Gene3D" id="3.80.10.10">
    <property type="entry name" value="Ribonuclease Inhibitor"/>
    <property type="match status" value="2"/>
</dbReference>
<dbReference type="OMA" id="RIHILRC"/>
<dbReference type="GO" id="GO:0044571">
    <property type="term" value="P:[2Fe-2S] cluster assembly"/>
    <property type="evidence" value="ECO:0007669"/>
    <property type="project" value="InterPro"/>
</dbReference>
<dbReference type="InterPro" id="IPR009073">
    <property type="entry name" value="HscB_oligo_C"/>
</dbReference>
<protein>
    <submittedName>
        <fullName evidence="5">BY PROTMAP: gi|342319898|gb|EGU11843.1| Co-chaperone protein HscB mitochondrial [Rhodotorula glutinis ATCC 204091]</fullName>
    </submittedName>
</protein>
<evidence type="ECO:0000256" key="3">
    <source>
        <dbReference type="SAM" id="MobiDB-lite"/>
    </source>
</evidence>
<sequence length="778" mass="85226">MKSNSSAIDHNQLLSLRMHARVPRHLLARTQAHAAVALPRAALSISRPSPPSSAPRHLLQRTPVHWRGVTTASRTVYTTGGSCPKCGTPLPQTLTPVCPKCSSLLPPPPPSATYFALFDLEPTFDIDTKALKRTFLQMQQKVHPDMFSGKGEVEDWAKAWSGRVNDAYKALTNERERGEYLLSLHDVTIGEADPVTDPELLMTIMETREELEEAETEEAVTALRERNQESTKSVIASLSSAFSSSPPDLEAARNLVIELKYLNNIDQSTEDAVLTLLDRSLCSTTSPSSRMPFSSFRSPAVDLADFLRSLAVPRAFYSSSTPGTSSQQEHEWEILRARQGGTKRLDFFDHDLSGPDGAVAVLRAVEKSPGVTALALSQNHLGDDGMRELLVGLKRLRSRDIGAHLEELNLSDCRLSDVSLHLITLHLLQPSPHPPSLKSLYLNYNNISLGCQSTLTSLPEFLGTTLSSPSCTLRCLALTSNKSIGTSGLVNLLSHLRLAAGPSQLSELRLSVTGLSPEAAEPLTQWLEDPEGGARLQILALNACGLGEAGVRRIARSVISGKACNLLHLECLANEEGDDERWQSVNEELLAQEEGQDWSDWKERLEEAKRRNQQAYRETRLAALRLVGPARILFGGNAVEDEGGDERSFPFLRLPIELQVHVLRCLMLLHPSSVAHLYPSTRSDAAPSSSTKSDNRLSAPLTESQFLRLIAYSASRPTLTTSRRIALAHSSGSAPSLNGPSGTGSWKKQAEDRDAGDGWEEFFLRQTGCDRFERASPL</sequence>
<evidence type="ECO:0000313" key="6">
    <source>
        <dbReference type="Proteomes" id="UP000199069"/>
    </source>
</evidence>
<dbReference type="InterPro" id="IPR001623">
    <property type="entry name" value="DnaJ_domain"/>
</dbReference>
<dbReference type="InterPro" id="IPR032675">
    <property type="entry name" value="LRR_dom_sf"/>
</dbReference>
<dbReference type="PROSITE" id="PS50076">
    <property type="entry name" value="DNAJ_2"/>
    <property type="match status" value="1"/>
</dbReference>
<dbReference type="Proteomes" id="UP000199069">
    <property type="component" value="Unassembled WGS sequence"/>
</dbReference>
<keyword evidence="2" id="KW-0143">Chaperone</keyword>
<dbReference type="GO" id="GO:0005739">
    <property type="term" value="C:mitochondrion"/>
    <property type="evidence" value="ECO:0007669"/>
    <property type="project" value="TreeGrafter"/>
</dbReference>
<dbReference type="PANTHER" id="PTHR14021">
    <property type="entry name" value="IRON-SULFUR CLUSTER CO-CHAPERONE PROTEIN HSCB"/>
    <property type="match status" value="1"/>
</dbReference>
<dbReference type="SUPFAM" id="SSF52047">
    <property type="entry name" value="RNI-like"/>
    <property type="match status" value="1"/>
</dbReference>
<dbReference type="Gene3D" id="1.20.1280.20">
    <property type="entry name" value="HscB, C-terminal domain"/>
    <property type="match status" value="1"/>
</dbReference>
<proteinExistence type="inferred from homology"/>
<dbReference type="Pfam" id="PF13516">
    <property type="entry name" value="LRR_6"/>
    <property type="match status" value="3"/>
</dbReference>
<dbReference type="GO" id="GO:0051259">
    <property type="term" value="P:protein complex oligomerization"/>
    <property type="evidence" value="ECO:0007669"/>
    <property type="project" value="InterPro"/>
</dbReference>
<dbReference type="Pfam" id="PF07743">
    <property type="entry name" value="HSCB_C"/>
    <property type="match status" value="1"/>
</dbReference>
<feature type="compositionally biased region" description="Polar residues" evidence="3">
    <location>
        <begin position="730"/>
        <end position="746"/>
    </location>
</feature>
<accession>A0A0K3C8F0</accession>
<keyword evidence="6" id="KW-1185">Reference proteome</keyword>
<dbReference type="InterPro" id="IPR001611">
    <property type="entry name" value="Leu-rich_rpt"/>
</dbReference>
<dbReference type="AlphaFoldDB" id="A0A0K3C8F0"/>
<gene>
    <name evidence="5" type="primary">FGENESH: predicted gene_2.168</name>
    <name evidence="5" type="ORF">BN2166_0009990</name>
</gene>
<dbReference type="SUPFAM" id="SSF46565">
    <property type="entry name" value="Chaperone J-domain"/>
    <property type="match status" value="1"/>
</dbReference>
<feature type="region of interest" description="Disordered" evidence="3">
    <location>
        <begin position="729"/>
        <end position="754"/>
    </location>
</feature>
<dbReference type="Gene3D" id="1.10.287.110">
    <property type="entry name" value="DnaJ domain"/>
    <property type="match status" value="1"/>
</dbReference>
<dbReference type="CDD" id="cd06257">
    <property type="entry name" value="DnaJ"/>
    <property type="match status" value="1"/>
</dbReference>
<dbReference type="HAMAP" id="MF_00682">
    <property type="entry name" value="HscB"/>
    <property type="match status" value="1"/>
</dbReference>
<dbReference type="NCBIfam" id="TIGR00714">
    <property type="entry name" value="hscB"/>
    <property type="match status" value="1"/>
</dbReference>
<comment type="similarity">
    <text evidence="1">Belongs to the HscB family.</text>
</comment>
<dbReference type="GO" id="GO:0001671">
    <property type="term" value="F:ATPase activator activity"/>
    <property type="evidence" value="ECO:0007669"/>
    <property type="project" value="InterPro"/>
</dbReference>
<evidence type="ECO:0000259" key="4">
    <source>
        <dbReference type="PROSITE" id="PS50076"/>
    </source>
</evidence>
<dbReference type="SMART" id="SM00368">
    <property type="entry name" value="LRR_RI"/>
    <property type="match status" value="4"/>
</dbReference>
<reference evidence="5 6" key="1">
    <citation type="submission" date="2015-07" db="EMBL/GenBank/DDBJ databases">
        <authorList>
            <person name="Cajimat M.N.B."/>
            <person name="Milazzo M.L."/>
            <person name="Fulhorst C.F."/>
        </authorList>
    </citation>
    <scope>NUCLEOTIDE SEQUENCE [LARGE SCALE GENOMIC DNA]</scope>
    <source>
        <strain evidence="5">Single colony</strain>
    </source>
</reference>